<protein>
    <submittedName>
        <fullName evidence="1">Uncharacterized protein</fullName>
    </submittedName>
</protein>
<dbReference type="Proteomes" id="UP000233769">
    <property type="component" value="Chromosome tk0001"/>
</dbReference>
<accession>A0A2N9AR43</accession>
<evidence type="ECO:0000313" key="2">
    <source>
        <dbReference type="Proteomes" id="UP000233769"/>
    </source>
</evidence>
<proteinExistence type="predicted"/>
<reference evidence="2" key="1">
    <citation type="submission" date="2017-10" db="EMBL/GenBank/DDBJ databases">
        <authorList>
            <person name="Regsiter A."/>
            <person name="William W."/>
        </authorList>
    </citation>
    <scope>NUCLEOTIDE SEQUENCE [LARGE SCALE GENOMIC DNA]</scope>
</reference>
<evidence type="ECO:0000313" key="1">
    <source>
        <dbReference type="EMBL" id="SOR29762.1"/>
    </source>
</evidence>
<name>A0A2N9AR43_METEX</name>
<dbReference type="EMBL" id="LT962688">
    <property type="protein sequence ID" value="SOR29762.1"/>
    <property type="molecule type" value="Genomic_DNA"/>
</dbReference>
<dbReference type="AlphaFoldDB" id="A0A2N9AR43"/>
<gene>
    <name evidence="1" type="ORF">TK0001_3160</name>
</gene>
<sequence>MRVTVSASTVWRSARARFRPQTIILARTAELPQCGHTVTRLAEAVLHCKSSLALNRERLRLGEGPHGIVRRFFHRVPCSSPAPRGPDAPFRRCPGRACLRDVRAGKPCRSL</sequence>
<organism evidence="1 2">
    <name type="scientific">Methylorubrum extorquens</name>
    <name type="common">Methylobacterium dichloromethanicum</name>
    <name type="synonym">Methylobacterium extorquens</name>
    <dbReference type="NCBI Taxonomy" id="408"/>
    <lineage>
        <taxon>Bacteria</taxon>
        <taxon>Pseudomonadati</taxon>
        <taxon>Pseudomonadota</taxon>
        <taxon>Alphaproteobacteria</taxon>
        <taxon>Hyphomicrobiales</taxon>
        <taxon>Methylobacteriaceae</taxon>
        <taxon>Methylorubrum</taxon>
    </lineage>
</organism>